<dbReference type="Proteomes" id="UP001314170">
    <property type="component" value="Unassembled WGS sequence"/>
</dbReference>
<proteinExistence type="predicted"/>
<reference evidence="1 2" key="1">
    <citation type="submission" date="2024-01" db="EMBL/GenBank/DDBJ databases">
        <authorList>
            <person name="Waweru B."/>
        </authorList>
    </citation>
    <scope>NUCLEOTIDE SEQUENCE [LARGE SCALE GENOMIC DNA]</scope>
</reference>
<organism evidence="1 2">
    <name type="scientific">Dovyalis caffra</name>
    <dbReference type="NCBI Taxonomy" id="77055"/>
    <lineage>
        <taxon>Eukaryota</taxon>
        <taxon>Viridiplantae</taxon>
        <taxon>Streptophyta</taxon>
        <taxon>Embryophyta</taxon>
        <taxon>Tracheophyta</taxon>
        <taxon>Spermatophyta</taxon>
        <taxon>Magnoliopsida</taxon>
        <taxon>eudicotyledons</taxon>
        <taxon>Gunneridae</taxon>
        <taxon>Pentapetalae</taxon>
        <taxon>rosids</taxon>
        <taxon>fabids</taxon>
        <taxon>Malpighiales</taxon>
        <taxon>Salicaceae</taxon>
        <taxon>Flacourtieae</taxon>
        <taxon>Dovyalis</taxon>
    </lineage>
</organism>
<protein>
    <submittedName>
        <fullName evidence="1">Uncharacterized protein</fullName>
    </submittedName>
</protein>
<gene>
    <name evidence="1" type="ORF">DCAF_LOCUS7593</name>
</gene>
<dbReference type="EMBL" id="CAWUPB010000913">
    <property type="protein sequence ID" value="CAK7329829.1"/>
    <property type="molecule type" value="Genomic_DNA"/>
</dbReference>
<sequence length="172" mass="19589">MTFRNQRTDQVNGRQRLCVRKMHVLDPFLISGPVLEYKNLSCFCIKEPHLRHPMPSCPLTSSFIVIRDNDHGLTSRHEIHTVQFDQKPRNVIIERNQVAEMGCVSLRFEPGPGKGLLEDSDMDLRAGIWFRCMTKCQCAGYIPLVGLSATKSMQAEQLCQEKGDTETQKVPD</sequence>
<evidence type="ECO:0000313" key="2">
    <source>
        <dbReference type="Proteomes" id="UP001314170"/>
    </source>
</evidence>
<comment type="caution">
    <text evidence="1">The sequence shown here is derived from an EMBL/GenBank/DDBJ whole genome shotgun (WGS) entry which is preliminary data.</text>
</comment>
<name>A0AAV1RBB7_9ROSI</name>
<evidence type="ECO:0000313" key="1">
    <source>
        <dbReference type="EMBL" id="CAK7329829.1"/>
    </source>
</evidence>
<accession>A0AAV1RBB7</accession>
<keyword evidence="2" id="KW-1185">Reference proteome</keyword>
<dbReference type="AlphaFoldDB" id="A0AAV1RBB7"/>